<evidence type="ECO:0000313" key="2">
    <source>
        <dbReference type="Proteomes" id="UP001600109"/>
    </source>
</evidence>
<dbReference type="EMBL" id="JBHZPZ010000004">
    <property type="protein sequence ID" value="MFE3867377.1"/>
    <property type="molecule type" value="Genomic_DNA"/>
</dbReference>
<protein>
    <recommendedName>
        <fullName evidence="3">Apea-like HEPN domain-containing protein</fullName>
    </recommendedName>
</protein>
<accession>A0ABW6HUA9</accession>
<dbReference type="RefSeq" id="WP_379854021.1">
    <property type="nucleotide sequence ID" value="NZ_JBHZPZ010000004.1"/>
</dbReference>
<dbReference type="Proteomes" id="UP001600109">
    <property type="component" value="Unassembled WGS sequence"/>
</dbReference>
<comment type="caution">
    <text evidence="1">The sequence shown here is derived from an EMBL/GenBank/DDBJ whole genome shotgun (WGS) entry which is preliminary data.</text>
</comment>
<organism evidence="1 2">
    <name type="scientific">Flavobacterium xylosi</name>
    <dbReference type="NCBI Taxonomy" id="3230415"/>
    <lineage>
        <taxon>Bacteria</taxon>
        <taxon>Pseudomonadati</taxon>
        <taxon>Bacteroidota</taxon>
        <taxon>Flavobacteriia</taxon>
        <taxon>Flavobacteriales</taxon>
        <taxon>Flavobacteriaceae</taxon>
        <taxon>Flavobacterium</taxon>
    </lineage>
</organism>
<name>A0ABW6HUA9_9FLAO</name>
<keyword evidence="2" id="KW-1185">Reference proteome</keyword>
<sequence>MKNNDILNENQIKSKLIFSTIFITSFELLSNLIITNLKGHICYDCIILKSDNSFDFKDCEIYLNTIKNIKHKELKNSKNEFYSCCKWYLKEEIIDLNEFNKIQEIRKYRNKLSHDFTNILLNNEIEINEELIIELKIILQKIGEFWFKIELDITNIDSINSKIEPNIISVKLVEYLEGILQSEKTSTRDSLKQ</sequence>
<evidence type="ECO:0008006" key="3">
    <source>
        <dbReference type="Google" id="ProtNLM"/>
    </source>
</evidence>
<gene>
    <name evidence="1" type="ORF">ACFX5E_04710</name>
</gene>
<evidence type="ECO:0000313" key="1">
    <source>
        <dbReference type="EMBL" id="MFE3867377.1"/>
    </source>
</evidence>
<proteinExistence type="predicted"/>
<reference evidence="1 2" key="1">
    <citation type="submission" date="2024-06" db="EMBL/GenBank/DDBJ databases">
        <title>Flavobacterium spp. isolated from glacier.</title>
        <authorList>
            <person name="Han D."/>
        </authorList>
    </citation>
    <scope>NUCLEOTIDE SEQUENCE [LARGE SCALE GENOMIC DNA]</scope>
    <source>
        <strain evidence="1 2">LS2P90</strain>
    </source>
</reference>